<sequence length="43" mass="4732">MNELEGDPTISTTDSRIESGHVGAHDFFGHDREMEGGFAPRVE</sequence>
<feature type="region of interest" description="Disordered" evidence="1">
    <location>
        <begin position="1"/>
        <end position="43"/>
    </location>
</feature>
<evidence type="ECO:0000313" key="2">
    <source>
        <dbReference type="EMBL" id="AHG02421.1"/>
    </source>
</evidence>
<keyword evidence="2" id="KW-0614">Plasmid</keyword>
<organism evidence="2 3">
    <name type="scientific">Halostagnicola larsenii XH-48</name>
    <dbReference type="NCBI Taxonomy" id="797299"/>
    <lineage>
        <taxon>Archaea</taxon>
        <taxon>Methanobacteriati</taxon>
        <taxon>Methanobacteriota</taxon>
        <taxon>Stenosarchaea group</taxon>
        <taxon>Halobacteria</taxon>
        <taxon>Halobacteriales</taxon>
        <taxon>Natrialbaceae</taxon>
        <taxon>Halostagnicola</taxon>
    </lineage>
</organism>
<evidence type="ECO:0000313" key="3">
    <source>
        <dbReference type="Proteomes" id="UP000019024"/>
    </source>
</evidence>
<dbReference type="HOGENOM" id="CLU_3227709_0_0_2"/>
<dbReference type="KEGG" id="hlr:HALLA_21180"/>
<proteinExistence type="predicted"/>
<feature type="compositionally biased region" description="Basic and acidic residues" evidence="1">
    <location>
        <begin position="15"/>
        <end position="35"/>
    </location>
</feature>
<name>W0JV23_9EURY</name>
<accession>W0JV23</accession>
<dbReference type="EMBL" id="CP007059">
    <property type="protein sequence ID" value="AHG02421.1"/>
    <property type="molecule type" value="Genomic_DNA"/>
</dbReference>
<keyword evidence="3" id="KW-1185">Reference proteome</keyword>
<reference evidence="2 3" key="1">
    <citation type="submission" date="2014-01" db="EMBL/GenBank/DDBJ databases">
        <authorList>
            <consortium name="DOE Joint Genome Institute"/>
            <person name="Anderson I."/>
            <person name="Huntemann M."/>
            <person name="Han J."/>
            <person name="Chen A."/>
            <person name="Kyrpides N."/>
            <person name="Mavromatis K."/>
            <person name="Markowitz V."/>
            <person name="Palaniappan K."/>
            <person name="Ivanova N."/>
            <person name="Schaumberg A."/>
            <person name="Pati A."/>
            <person name="Liolios K."/>
            <person name="Nordberg H.P."/>
            <person name="Cantor M.N."/>
            <person name="Hua S.X."/>
            <person name="Woyke T."/>
        </authorList>
    </citation>
    <scope>NUCLEOTIDE SEQUENCE [LARGE SCALE GENOMIC DNA]</scope>
    <source>
        <strain evidence="2 3">XH-48</strain>
        <plasmid evidence="3">3</plasmid>
    </source>
</reference>
<evidence type="ECO:0000256" key="1">
    <source>
        <dbReference type="SAM" id="MobiDB-lite"/>
    </source>
</evidence>
<geneLocation type="plasmid" evidence="3">
    <name>3</name>
</geneLocation>
<gene>
    <name evidence="2" type="ORF">HALLA_21180</name>
</gene>
<protein>
    <submittedName>
        <fullName evidence="2">Uncharacterized protein</fullName>
    </submittedName>
</protein>
<dbReference type="AlphaFoldDB" id="W0JV23"/>
<dbReference type="Proteomes" id="UP000019024">
    <property type="component" value="Plasmid unnamed4"/>
</dbReference>